<gene>
    <name evidence="1" type="ORF">LCGC14_1112360</name>
</gene>
<sequence>MAVLKVLEGGTVHTFPGGGSGVAPNAVTAASVLTADVIPVGEDGVRGVKDNDSGVTLTGGVLTGIVFIHTGVGNEVLQFVSAGASAVNFLQVANHLAGFNPIIAASGDDTDVGITFQTQAAGTLELEADTNVTGDIGVTGTIDVNRIQLDALSGVQIIDENGGPLASFTRWTPGGSPAVNYLIQYSGTSGQAPGFDATGSDADVDFLVVPKGAGSSIFAGTRSLRAPTGTTGERPFTPVDGDMRNNSTTSKFEIHENGAWINPGGGGVSGEFHRVMFAQAEDFAVNVF</sequence>
<evidence type="ECO:0000313" key="1">
    <source>
        <dbReference type="EMBL" id="KKN02972.1"/>
    </source>
</evidence>
<proteinExistence type="predicted"/>
<dbReference type="EMBL" id="LAZR01005086">
    <property type="protein sequence ID" value="KKN02972.1"/>
    <property type="molecule type" value="Genomic_DNA"/>
</dbReference>
<protein>
    <submittedName>
        <fullName evidence="1">Uncharacterized protein</fullName>
    </submittedName>
</protein>
<accession>A0A0F9MU98</accession>
<reference evidence="1" key="1">
    <citation type="journal article" date="2015" name="Nature">
        <title>Complex archaea that bridge the gap between prokaryotes and eukaryotes.</title>
        <authorList>
            <person name="Spang A."/>
            <person name="Saw J.H."/>
            <person name="Jorgensen S.L."/>
            <person name="Zaremba-Niedzwiedzka K."/>
            <person name="Martijn J."/>
            <person name="Lind A.E."/>
            <person name="van Eijk R."/>
            <person name="Schleper C."/>
            <person name="Guy L."/>
            <person name="Ettema T.J."/>
        </authorList>
    </citation>
    <scope>NUCLEOTIDE SEQUENCE</scope>
</reference>
<name>A0A0F9MU98_9ZZZZ</name>
<comment type="caution">
    <text evidence="1">The sequence shown here is derived from an EMBL/GenBank/DDBJ whole genome shotgun (WGS) entry which is preliminary data.</text>
</comment>
<organism evidence="1">
    <name type="scientific">marine sediment metagenome</name>
    <dbReference type="NCBI Taxonomy" id="412755"/>
    <lineage>
        <taxon>unclassified sequences</taxon>
        <taxon>metagenomes</taxon>
        <taxon>ecological metagenomes</taxon>
    </lineage>
</organism>
<dbReference type="AlphaFoldDB" id="A0A0F9MU98"/>